<dbReference type="InterPro" id="IPR021306">
    <property type="entry name" value="DUF2878"/>
</dbReference>
<evidence type="ECO:0008006" key="4">
    <source>
        <dbReference type="Google" id="ProtNLM"/>
    </source>
</evidence>
<feature type="transmembrane region" description="Helical" evidence="1">
    <location>
        <begin position="90"/>
        <end position="109"/>
    </location>
</feature>
<dbReference type="EMBL" id="PEIB01000002">
    <property type="protein sequence ID" value="RXJ74590.1"/>
    <property type="molecule type" value="Genomic_DNA"/>
</dbReference>
<dbReference type="Pfam" id="PF11086">
    <property type="entry name" value="DUF2878"/>
    <property type="match status" value="1"/>
</dbReference>
<dbReference type="OrthoDB" id="6522758at2"/>
<evidence type="ECO:0000256" key="1">
    <source>
        <dbReference type="SAM" id="Phobius"/>
    </source>
</evidence>
<keyword evidence="1" id="KW-0812">Transmembrane</keyword>
<dbReference type="RefSeq" id="WP_129121059.1">
    <property type="nucleotide sequence ID" value="NZ_PEIB01000002.1"/>
</dbReference>
<keyword evidence="1" id="KW-1133">Transmembrane helix</keyword>
<dbReference type="AlphaFoldDB" id="A0A4Q0YTM8"/>
<accession>A0A4Q0YTM8</accession>
<evidence type="ECO:0000313" key="2">
    <source>
        <dbReference type="EMBL" id="RXJ74590.1"/>
    </source>
</evidence>
<gene>
    <name evidence="2" type="ORF">CS022_03210</name>
</gene>
<organism evidence="2 3">
    <name type="scientific">Veronia nyctiphanis</name>
    <dbReference type="NCBI Taxonomy" id="1278244"/>
    <lineage>
        <taxon>Bacteria</taxon>
        <taxon>Pseudomonadati</taxon>
        <taxon>Pseudomonadota</taxon>
        <taxon>Gammaproteobacteria</taxon>
        <taxon>Vibrionales</taxon>
        <taxon>Vibrionaceae</taxon>
        <taxon>Veronia</taxon>
    </lineage>
</organism>
<dbReference type="Proteomes" id="UP000290287">
    <property type="component" value="Unassembled WGS sequence"/>
</dbReference>
<sequence>MGCTSFALVGIGGDTALMYSGVLGFSGSMIPVWLMLLWAGFVAYIWLVRDWLLTKPRWLLVLIGGIGGAMSYLGGYRLNAVDFPYGVIESAAALFVVWVIYSAVYLALINRSRVGVTA</sequence>
<reference evidence="2 3" key="1">
    <citation type="submission" date="2017-10" db="EMBL/GenBank/DDBJ databases">
        <title>Nyctiphanis sp. nov., isolated from the stomach of the euphausiid Nyctiphanes simplex (Hansen, 1911) in the Gulf of California.</title>
        <authorList>
            <person name="Gomez-Gil B."/>
            <person name="Aguilar-Mendez M."/>
            <person name="Lopez-Cortes A."/>
            <person name="Gomez-Gutierrez J."/>
            <person name="Roque A."/>
            <person name="Lang E."/>
            <person name="Gonzalez-Castillo A."/>
        </authorList>
    </citation>
    <scope>NUCLEOTIDE SEQUENCE [LARGE SCALE GENOMIC DNA]</scope>
    <source>
        <strain evidence="2 3">CAIM 600</strain>
    </source>
</reference>
<proteinExistence type="predicted"/>
<feature type="transmembrane region" description="Helical" evidence="1">
    <location>
        <begin position="59"/>
        <end position="78"/>
    </location>
</feature>
<comment type="caution">
    <text evidence="2">The sequence shown here is derived from an EMBL/GenBank/DDBJ whole genome shotgun (WGS) entry which is preliminary data.</text>
</comment>
<name>A0A4Q0YTM8_9GAMM</name>
<protein>
    <recommendedName>
        <fullName evidence="4">DUF2878 domain-containing protein</fullName>
    </recommendedName>
</protein>
<evidence type="ECO:0000313" key="3">
    <source>
        <dbReference type="Proteomes" id="UP000290287"/>
    </source>
</evidence>
<keyword evidence="3" id="KW-1185">Reference proteome</keyword>
<keyword evidence="1" id="KW-0472">Membrane</keyword>